<dbReference type="PANTHER" id="PTHR35936">
    <property type="entry name" value="MEMBRANE-BOUND LYTIC MUREIN TRANSGLYCOSYLASE F"/>
    <property type="match status" value="1"/>
</dbReference>
<evidence type="ECO:0000313" key="3">
    <source>
        <dbReference type="EMBL" id="SAL57370.1"/>
    </source>
</evidence>
<accession>A0A158IMT3</accession>
<dbReference type="InterPro" id="IPR001638">
    <property type="entry name" value="Solute-binding_3/MltF_N"/>
</dbReference>
<dbReference type="SMART" id="SM00062">
    <property type="entry name" value="PBPb"/>
    <property type="match status" value="1"/>
</dbReference>
<evidence type="ECO:0000259" key="2">
    <source>
        <dbReference type="SMART" id="SM00062"/>
    </source>
</evidence>
<dbReference type="Proteomes" id="UP000054925">
    <property type="component" value="Unassembled WGS sequence"/>
</dbReference>
<protein>
    <submittedName>
        <fullName evidence="3">Bacterial extracellular solute-binding proteins, family 3</fullName>
    </submittedName>
</protein>
<evidence type="ECO:0000256" key="1">
    <source>
        <dbReference type="ARBA" id="ARBA00022729"/>
    </source>
</evidence>
<feature type="domain" description="Solute-binding protein family 3/N-terminal" evidence="2">
    <location>
        <begin position="66"/>
        <end position="268"/>
    </location>
</feature>
<dbReference type="SUPFAM" id="SSF53850">
    <property type="entry name" value="Periplasmic binding protein-like II"/>
    <property type="match status" value="1"/>
</dbReference>
<sequence>MARAGFSDAGAGWLRWLPAGLAALTVLAALTWADTLRTYFDTDRAFAAASARGTLLVAVPPRPQPTLTVGHVDRTLRAPDSFSAALANDLGRRAGLPVTFVLVEPRAAQEAVRSGKADVAIAGLPFAPDASLAFAPTSYATGRGLALVLRHGNVKDWDDLRGRAICASAGSPFAAQTARRYHSSLQSFERPLDALLAFQAGECAALVDDELVVRALLKQSGWAYYRALPGTIAASPAFIASAGGDAATAAFIDDAVRDWRRGRWLSTVRQDLASRLAFDMFNAENDLYCH</sequence>
<dbReference type="AlphaFoldDB" id="A0A158IMT3"/>
<comment type="caution">
    <text evidence="3">The sequence shown here is derived from an EMBL/GenBank/DDBJ whole genome shotgun (WGS) entry which is preliminary data.</text>
</comment>
<organism evidence="3 4">
    <name type="scientific">Caballeronia terrestris</name>
    <dbReference type="NCBI Taxonomy" id="1226301"/>
    <lineage>
        <taxon>Bacteria</taxon>
        <taxon>Pseudomonadati</taxon>
        <taxon>Pseudomonadota</taxon>
        <taxon>Betaproteobacteria</taxon>
        <taxon>Burkholderiales</taxon>
        <taxon>Burkholderiaceae</taxon>
        <taxon>Caballeronia</taxon>
    </lineage>
</organism>
<reference evidence="3" key="1">
    <citation type="submission" date="2016-01" db="EMBL/GenBank/DDBJ databases">
        <authorList>
            <person name="Peeters C."/>
        </authorList>
    </citation>
    <scope>NUCLEOTIDE SEQUENCE [LARGE SCALE GENOMIC DNA]</scope>
    <source>
        <strain evidence="3">LMG 22937</strain>
    </source>
</reference>
<dbReference type="EMBL" id="FCOL02000012">
    <property type="protein sequence ID" value="SAL57370.1"/>
    <property type="molecule type" value="Genomic_DNA"/>
</dbReference>
<evidence type="ECO:0000313" key="4">
    <source>
        <dbReference type="Proteomes" id="UP000054925"/>
    </source>
</evidence>
<dbReference type="Gene3D" id="3.40.190.10">
    <property type="entry name" value="Periplasmic binding protein-like II"/>
    <property type="match status" value="2"/>
</dbReference>
<name>A0A158IMT3_9BURK</name>
<dbReference type="OrthoDB" id="7241844at2"/>
<keyword evidence="4" id="KW-1185">Reference proteome</keyword>
<proteinExistence type="predicted"/>
<dbReference type="PANTHER" id="PTHR35936:SF17">
    <property type="entry name" value="ARGININE-BINDING EXTRACELLULAR PROTEIN ARTP"/>
    <property type="match status" value="1"/>
</dbReference>
<keyword evidence="1" id="KW-0732">Signal</keyword>
<gene>
    <name evidence="3" type="ORF">AWB67_02629</name>
</gene>